<sequence>MKQKSYIKPECKVIQCVDEEPFLGNTLEKPDPNHGGEDNLAKPNDQVWDFDYETTRLENN</sequence>
<gene>
    <name evidence="2" type="ORF">HXN26_00770</name>
</gene>
<evidence type="ECO:0000313" key="2">
    <source>
        <dbReference type="EMBL" id="MBF1383381.1"/>
    </source>
</evidence>
<evidence type="ECO:0000256" key="1">
    <source>
        <dbReference type="SAM" id="MobiDB-lite"/>
    </source>
</evidence>
<name>A0A930MXU2_9BACT</name>
<organism evidence="2 3">
    <name type="scientific">Prevotella aurantiaca</name>
    <dbReference type="NCBI Taxonomy" id="596085"/>
    <lineage>
        <taxon>Bacteria</taxon>
        <taxon>Pseudomonadati</taxon>
        <taxon>Bacteroidota</taxon>
        <taxon>Bacteroidia</taxon>
        <taxon>Bacteroidales</taxon>
        <taxon>Prevotellaceae</taxon>
        <taxon>Prevotella</taxon>
    </lineage>
</organism>
<dbReference type="AlphaFoldDB" id="A0A930MXU2"/>
<comment type="caution">
    <text evidence="2">The sequence shown here is derived from an EMBL/GenBank/DDBJ whole genome shotgun (WGS) entry which is preliminary data.</text>
</comment>
<proteinExistence type="predicted"/>
<evidence type="ECO:0000313" key="3">
    <source>
        <dbReference type="Proteomes" id="UP000771736"/>
    </source>
</evidence>
<feature type="compositionally biased region" description="Basic and acidic residues" evidence="1">
    <location>
        <begin position="28"/>
        <end position="40"/>
    </location>
</feature>
<dbReference type="EMBL" id="JABZSJ010000001">
    <property type="protein sequence ID" value="MBF1383381.1"/>
    <property type="molecule type" value="Genomic_DNA"/>
</dbReference>
<reference evidence="2" key="1">
    <citation type="submission" date="2020-04" db="EMBL/GenBank/DDBJ databases">
        <title>Deep metagenomics examines the oral microbiome during advanced dental caries in children, revealing novel taxa and co-occurrences with host molecules.</title>
        <authorList>
            <person name="Baker J.L."/>
            <person name="Morton J.T."/>
            <person name="Dinis M."/>
            <person name="Alvarez R."/>
            <person name="Tran N.C."/>
            <person name="Knight R."/>
            <person name="Edlund A."/>
        </authorList>
    </citation>
    <scope>NUCLEOTIDE SEQUENCE</scope>
    <source>
        <strain evidence="2">JCVI_44_bin.5</strain>
    </source>
</reference>
<protein>
    <submittedName>
        <fullName evidence="2">Uncharacterized protein</fullName>
    </submittedName>
</protein>
<feature type="region of interest" description="Disordered" evidence="1">
    <location>
        <begin position="24"/>
        <end position="47"/>
    </location>
</feature>
<dbReference type="Proteomes" id="UP000771736">
    <property type="component" value="Unassembled WGS sequence"/>
</dbReference>
<accession>A0A930MXU2</accession>
<dbReference type="RefSeq" id="WP_024999807.1">
    <property type="nucleotide sequence ID" value="NZ_CALCFI010000015.1"/>
</dbReference>